<accession>A0A1F5L7T6</accession>
<sequence>MLGYILLFGKLFVVIIQKTVSQLRLKLTSLIHRHTYKPTSNPRNIVVIGASFAGYHAARCLANSLPTGYRVVVIEKNSHFQLTWVLPRFCVVEGYEHKALIPYWPYLQAPLGSYQWVTGSVTTIQPGGDSKGRNGKVQVSSGDWIDYEFLVLATGSTARLPSRVNWESKEDGMKALQYQQRRFKEARDIVVVGGGAAGVELATDAKSQYPEKNVTLIHSHETLLNDGFGSKMHDVAKKAIEDLGIDLVLGERPVLPRDETGNIELGDRTVHFDCLVKCIGQKPNSDLVHFLASSAIAPSGHVNVRSTLQVNDERFSNIYAAGDLINVGTIKNGRSAMEQGQTVSQNILRAIRGEQQVIYQQKWWEGLTKLTLGLGKSIVYLNDGHTEMTIALRNQKIELDSAAVWKHLGATPYKDESGA</sequence>
<dbReference type="AlphaFoldDB" id="A0A1F5L7T6"/>
<dbReference type="EMBL" id="LXJU01000024">
    <property type="protein sequence ID" value="OGE49019.1"/>
    <property type="molecule type" value="Genomic_DNA"/>
</dbReference>
<gene>
    <name evidence="3" type="ORF">PENARI_c024G08430</name>
</gene>
<dbReference type="PANTHER" id="PTHR43735">
    <property type="entry name" value="APOPTOSIS-INDUCING FACTOR 1"/>
    <property type="match status" value="1"/>
</dbReference>
<proteinExistence type="predicted"/>
<dbReference type="GO" id="GO:0004174">
    <property type="term" value="F:electron-transferring-flavoprotein dehydrogenase activity"/>
    <property type="evidence" value="ECO:0007669"/>
    <property type="project" value="TreeGrafter"/>
</dbReference>
<dbReference type="OrthoDB" id="202203at2759"/>
<keyword evidence="4" id="KW-1185">Reference proteome</keyword>
<dbReference type="GO" id="GO:0050660">
    <property type="term" value="F:flavin adenine dinucleotide binding"/>
    <property type="evidence" value="ECO:0007669"/>
    <property type="project" value="TreeGrafter"/>
</dbReference>
<comment type="caution">
    <text evidence="3">The sequence shown here is derived from an EMBL/GenBank/DDBJ whole genome shotgun (WGS) entry which is preliminary data.</text>
</comment>
<evidence type="ECO:0000313" key="3">
    <source>
        <dbReference type="EMBL" id="OGE49019.1"/>
    </source>
</evidence>
<dbReference type="InterPro" id="IPR023753">
    <property type="entry name" value="FAD/NAD-binding_dom"/>
</dbReference>
<feature type="chain" id="PRO_5009519328" description="FAD/NAD(P)-binding domain-containing protein" evidence="1">
    <location>
        <begin position="22"/>
        <end position="419"/>
    </location>
</feature>
<protein>
    <recommendedName>
        <fullName evidence="2">FAD/NAD(P)-binding domain-containing protein</fullName>
    </recommendedName>
</protein>
<dbReference type="PRINTS" id="PR00368">
    <property type="entry name" value="FADPNR"/>
</dbReference>
<dbReference type="GeneID" id="34580443"/>
<dbReference type="Pfam" id="PF07992">
    <property type="entry name" value="Pyr_redox_2"/>
    <property type="match status" value="1"/>
</dbReference>
<keyword evidence="1" id="KW-0732">Signal</keyword>
<dbReference type="InterPro" id="IPR036188">
    <property type="entry name" value="FAD/NAD-bd_sf"/>
</dbReference>
<dbReference type="PRINTS" id="PR00411">
    <property type="entry name" value="PNDRDTASEI"/>
</dbReference>
<reference evidence="3 4" key="1">
    <citation type="journal article" date="2016" name="Sci. Rep.">
        <title>Penicillium arizonense, a new, genome sequenced fungal species, reveals a high chemical diversity in secreted metabolites.</title>
        <authorList>
            <person name="Grijseels S."/>
            <person name="Nielsen J.C."/>
            <person name="Randelovic M."/>
            <person name="Nielsen J."/>
            <person name="Nielsen K.F."/>
            <person name="Workman M."/>
            <person name="Frisvad J.C."/>
        </authorList>
    </citation>
    <scope>NUCLEOTIDE SEQUENCE [LARGE SCALE GENOMIC DNA]</scope>
    <source>
        <strain evidence="3 4">CBS 141311</strain>
    </source>
</reference>
<feature type="domain" description="FAD/NAD(P)-binding" evidence="2">
    <location>
        <begin position="44"/>
        <end position="340"/>
    </location>
</feature>
<feature type="signal peptide" evidence="1">
    <location>
        <begin position="1"/>
        <end position="21"/>
    </location>
</feature>
<dbReference type="GO" id="GO:0005737">
    <property type="term" value="C:cytoplasm"/>
    <property type="evidence" value="ECO:0007669"/>
    <property type="project" value="TreeGrafter"/>
</dbReference>
<evidence type="ECO:0000313" key="4">
    <source>
        <dbReference type="Proteomes" id="UP000177622"/>
    </source>
</evidence>
<evidence type="ECO:0000256" key="1">
    <source>
        <dbReference type="SAM" id="SignalP"/>
    </source>
</evidence>
<dbReference type="SUPFAM" id="SSF51905">
    <property type="entry name" value="FAD/NAD(P)-binding domain"/>
    <property type="match status" value="1"/>
</dbReference>
<name>A0A1F5L7T6_PENAI</name>
<evidence type="ECO:0000259" key="2">
    <source>
        <dbReference type="Pfam" id="PF07992"/>
    </source>
</evidence>
<organism evidence="3 4">
    <name type="scientific">Penicillium arizonense</name>
    <dbReference type="NCBI Taxonomy" id="1835702"/>
    <lineage>
        <taxon>Eukaryota</taxon>
        <taxon>Fungi</taxon>
        <taxon>Dikarya</taxon>
        <taxon>Ascomycota</taxon>
        <taxon>Pezizomycotina</taxon>
        <taxon>Eurotiomycetes</taxon>
        <taxon>Eurotiomycetidae</taxon>
        <taxon>Eurotiales</taxon>
        <taxon>Aspergillaceae</taxon>
        <taxon>Penicillium</taxon>
    </lineage>
</organism>
<dbReference type="Proteomes" id="UP000177622">
    <property type="component" value="Unassembled WGS sequence"/>
</dbReference>
<dbReference type="PANTHER" id="PTHR43735:SF5">
    <property type="entry name" value="FAD_NAD(P)-BINDING DOMAIN-CONTAINING PROTEIN"/>
    <property type="match status" value="1"/>
</dbReference>
<dbReference type="STRING" id="1835702.A0A1F5L7T6"/>
<dbReference type="Gene3D" id="3.50.50.100">
    <property type="match status" value="1"/>
</dbReference>
<dbReference type="RefSeq" id="XP_022484473.1">
    <property type="nucleotide sequence ID" value="XM_022635709.1"/>
</dbReference>